<evidence type="ECO:0000256" key="5">
    <source>
        <dbReference type="PIRSR" id="PIRSR601486-1"/>
    </source>
</evidence>
<evidence type="ECO:0000256" key="1">
    <source>
        <dbReference type="ARBA" id="ARBA00022448"/>
    </source>
</evidence>
<keyword evidence="2 5" id="KW-0349">Heme</keyword>
<accession>A0A2P8F6P0</accession>
<gene>
    <name evidence="6" type="ORF">CLV88_11850</name>
</gene>
<organism evidence="6 7">
    <name type="scientific">Shimia abyssi</name>
    <dbReference type="NCBI Taxonomy" id="1662395"/>
    <lineage>
        <taxon>Bacteria</taxon>
        <taxon>Pseudomonadati</taxon>
        <taxon>Pseudomonadota</taxon>
        <taxon>Alphaproteobacteria</taxon>
        <taxon>Rhodobacterales</taxon>
        <taxon>Roseobacteraceae</taxon>
    </lineage>
</organism>
<evidence type="ECO:0000256" key="2">
    <source>
        <dbReference type="ARBA" id="ARBA00022617"/>
    </source>
</evidence>
<dbReference type="EMBL" id="PYGJ01000018">
    <property type="protein sequence ID" value="PSL17375.1"/>
    <property type="molecule type" value="Genomic_DNA"/>
</dbReference>
<dbReference type="InterPro" id="IPR009050">
    <property type="entry name" value="Globin-like_sf"/>
</dbReference>
<dbReference type="CDD" id="cd00454">
    <property type="entry name" value="TrHb1_N"/>
    <property type="match status" value="1"/>
</dbReference>
<dbReference type="GO" id="GO:0046872">
    <property type="term" value="F:metal ion binding"/>
    <property type="evidence" value="ECO:0007669"/>
    <property type="project" value="UniProtKB-KW"/>
</dbReference>
<dbReference type="Gene3D" id="1.10.490.10">
    <property type="entry name" value="Globins"/>
    <property type="match status" value="1"/>
</dbReference>
<proteinExistence type="predicted"/>
<dbReference type="SUPFAM" id="SSF46458">
    <property type="entry name" value="Globin-like"/>
    <property type="match status" value="1"/>
</dbReference>
<keyword evidence="1" id="KW-0813">Transport</keyword>
<name>A0A2P8F6P0_9RHOB</name>
<dbReference type="AlphaFoldDB" id="A0A2P8F6P0"/>
<reference evidence="6 7" key="1">
    <citation type="submission" date="2018-03" db="EMBL/GenBank/DDBJ databases">
        <title>Genomic Encyclopedia of Archaeal and Bacterial Type Strains, Phase II (KMG-II): from individual species to whole genera.</title>
        <authorList>
            <person name="Goeker M."/>
        </authorList>
    </citation>
    <scope>NUCLEOTIDE SEQUENCE [LARGE SCALE GENOMIC DNA]</scope>
    <source>
        <strain evidence="6 7">DSM 100673</strain>
    </source>
</reference>
<dbReference type="Proteomes" id="UP000240418">
    <property type="component" value="Unassembled WGS sequence"/>
</dbReference>
<dbReference type="GO" id="GO:0019825">
    <property type="term" value="F:oxygen binding"/>
    <property type="evidence" value="ECO:0007669"/>
    <property type="project" value="InterPro"/>
</dbReference>
<dbReference type="Pfam" id="PF01152">
    <property type="entry name" value="Bac_globin"/>
    <property type="match status" value="1"/>
</dbReference>
<sequence>MSGTLFEKYGGFKTVSRIVMTFYDMVLDDDAVGHVFENTDMAKLVDHQTKFVASLLGGPASFSDERLEQVHAHLGISHSDFDIVAGLLGDALAEHGMEPADIRAVAQTVETKRTLVVARDAA</sequence>
<keyword evidence="3 5" id="KW-0479">Metal-binding</keyword>
<evidence type="ECO:0000256" key="3">
    <source>
        <dbReference type="ARBA" id="ARBA00022723"/>
    </source>
</evidence>
<feature type="binding site" description="distal binding residue" evidence="5">
    <location>
        <position position="71"/>
    </location>
    <ligand>
        <name>heme</name>
        <dbReference type="ChEBI" id="CHEBI:30413"/>
    </ligand>
    <ligandPart>
        <name>Fe</name>
        <dbReference type="ChEBI" id="CHEBI:18248"/>
    </ligandPart>
</feature>
<protein>
    <submittedName>
        <fullName evidence="6">Hemoglobin</fullName>
    </submittedName>
</protein>
<evidence type="ECO:0000256" key="4">
    <source>
        <dbReference type="ARBA" id="ARBA00023004"/>
    </source>
</evidence>
<dbReference type="RefSeq" id="WP_106610092.1">
    <property type="nucleotide sequence ID" value="NZ_PYGJ01000018.1"/>
</dbReference>
<dbReference type="InterPro" id="IPR012292">
    <property type="entry name" value="Globin/Proto"/>
</dbReference>
<keyword evidence="7" id="KW-1185">Reference proteome</keyword>
<evidence type="ECO:0000313" key="7">
    <source>
        <dbReference type="Proteomes" id="UP000240418"/>
    </source>
</evidence>
<dbReference type="OrthoDB" id="9795814at2"/>
<evidence type="ECO:0000313" key="6">
    <source>
        <dbReference type="EMBL" id="PSL17375.1"/>
    </source>
</evidence>
<comment type="caution">
    <text evidence="6">The sequence shown here is derived from an EMBL/GenBank/DDBJ whole genome shotgun (WGS) entry which is preliminary data.</text>
</comment>
<dbReference type="GO" id="GO:0020037">
    <property type="term" value="F:heme binding"/>
    <property type="evidence" value="ECO:0007669"/>
    <property type="project" value="InterPro"/>
</dbReference>
<feature type="binding site" description="distal binding residue" evidence="5">
    <location>
        <position position="47"/>
    </location>
    <ligand>
        <name>heme</name>
        <dbReference type="ChEBI" id="CHEBI:30413"/>
    </ligand>
    <ligandPart>
        <name>Fe</name>
        <dbReference type="ChEBI" id="CHEBI:18248"/>
    </ligandPart>
</feature>
<keyword evidence="4 5" id="KW-0408">Iron</keyword>
<dbReference type="InterPro" id="IPR001486">
    <property type="entry name" value="Hemoglobin_trunc"/>
</dbReference>